<reference evidence="3 4" key="1">
    <citation type="journal article" date="2013" name="Genome Announc.">
        <title>Genome of the haloarchaeon Natronomonas moolapensis, a neutrophilic member of a previously haloalkaliphilic genus.</title>
        <authorList>
            <person name="Dyall-Smith M.L."/>
            <person name="Pfeiffer F."/>
            <person name="Oberwinkler T."/>
            <person name="Klee K."/>
            <person name="Rampp M."/>
            <person name="Palm P."/>
            <person name="Gross K."/>
            <person name="Schuster S.C."/>
            <person name="Oesterhelt D."/>
        </authorList>
    </citation>
    <scope>NUCLEOTIDE SEQUENCE [LARGE SCALE GENOMIC DNA]</scope>
    <source>
        <strain evidence="4">DSM 18674 / JCM 14361 / 8.8.11</strain>
    </source>
</reference>
<dbReference type="InterPro" id="IPR016300">
    <property type="entry name" value="ATPase_ArsA/GET3"/>
</dbReference>
<dbReference type="Gene3D" id="3.40.50.300">
    <property type="entry name" value="P-loop containing nucleotide triphosphate hydrolases"/>
    <property type="match status" value="1"/>
</dbReference>
<dbReference type="PANTHER" id="PTHR10803">
    <property type="entry name" value="ARSENICAL PUMP-DRIVING ATPASE ARSENITE-TRANSLOCATING ATPASE"/>
    <property type="match status" value="1"/>
</dbReference>
<dbReference type="Proteomes" id="UP000011867">
    <property type="component" value="Chromosome"/>
</dbReference>
<keyword evidence="3" id="KW-0378">Hydrolase</keyword>
<dbReference type="SUPFAM" id="SSF52540">
    <property type="entry name" value="P-loop containing nucleoside triphosphate hydrolases"/>
    <property type="match status" value="1"/>
</dbReference>
<dbReference type="PANTHER" id="PTHR10803:SF3">
    <property type="entry name" value="ATPASE GET3"/>
    <property type="match status" value="1"/>
</dbReference>
<protein>
    <submittedName>
        <fullName evidence="3">ArsA family ATPase</fullName>
        <ecNumber evidence="3">3.6.-.-</ecNumber>
    </submittedName>
</protein>
<keyword evidence="4" id="KW-1185">Reference proteome</keyword>
<dbReference type="EMBL" id="HF582854">
    <property type="protein sequence ID" value="CCQ35729.1"/>
    <property type="molecule type" value="Genomic_DNA"/>
</dbReference>
<dbReference type="EC" id="3.6.-.-" evidence="3"/>
<dbReference type="OrthoDB" id="46198at2157"/>
<evidence type="ECO:0000313" key="4">
    <source>
        <dbReference type="Proteomes" id="UP000011867"/>
    </source>
</evidence>
<dbReference type="GO" id="GO:0016887">
    <property type="term" value="F:ATP hydrolysis activity"/>
    <property type="evidence" value="ECO:0007669"/>
    <property type="project" value="InterPro"/>
</dbReference>
<comment type="similarity">
    <text evidence="1">Belongs to the arsA ATPase family.</text>
</comment>
<dbReference type="eggNOG" id="arCOG02849">
    <property type="taxonomic scope" value="Archaea"/>
</dbReference>
<feature type="domain" description="ArsA/GET3 Anion-transporting ATPase-like" evidence="2">
    <location>
        <begin position="3"/>
        <end position="312"/>
    </location>
</feature>
<dbReference type="RefSeq" id="WP_015408573.1">
    <property type="nucleotide sequence ID" value="NC_020388.1"/>
</dbReference>
<dbReference type="GO" id="GO:0005524">
    <property type="term" value="F:ATP binding"/>
    <property type="evidence" value="ECO:0007669"/>
    <property type="project" value="InterPro"/>
</dbReference>
<name>M1XP02_NATM8</name>
<evidence type="ECO:0000256" key="1">
    <source>
        <dbReference type="ARBA" id="ARBA00011040"/>
    </source>
</evidence>
<organism evidence="3 4">
    <name type="scientific">Natronomonas moolapensis (strain DSM 18674 / CECT 7526 / JCM 14361 / 8.8.11)</name>
    <dbReference type="NCBI Taxonomy" id="268739"/>
    <lineage>
        <taxon>Archaea</taxon>
        <taxon>Methanobacteriati</taxon>
        <taxon>Methanobacteriota</taxon>
        <taxon>Stenosarchaea group</taxon>
        <taxon>Halobacteria</taxon>
        <taxon>Halobacteriales</taxon>
        <taxon>Natronomonadaceae</taxon>
        <taxon>Natronomonas</taxon>
    </lineage>
</organism>
<accession>M1XP02</accession>
<dbReference type="Pfam" id="PF02374">
    <property type="entry name" value="ArsA_ATPase"/>
    <property type="match status" value="1"/>
</dbReference>
<evidence type="ECO:0000313" key="3">
    <source>
        <dbReference type="EMBL" id="CCQ35729.1"/>
    </source>
</evidence>
<dbReference type="InterPro" id="IPR027417">
    <property type="entry name" value="P-loop_NTPase"/>
</dbReference>
<dbReference type="AlphaFoldDB" id="M1XP02"/>
<proteinExistence type="inferred from homology"/>
<dbReference type="HOGENOM" id="CLU_040761_4_0_2"/>
<dbReference type="GeneID" id="32205257"/>
<dbReference type="InterPro" id="IPR025723">
    <property type="entry name" value="ArsA/GET3_ATPase-like"/>
</dbReference>
<sequence length="322" mass="34477">MSEYVLYGGKGGVGKTTCAAATALGRARTGTPTLVVSTDPAHSLSDVFDAPIGAEPTRVREGLELWAVEIDPEDRIGRYRGQIGAALEDLEDLGITLDGDDLDDVIEAGVAPGTDEAAAMDLFVDFMDDPRYECIVFDTAPTGHTLRLLQLPDVMESAAGKLLTVKSQVSSLAESVRGFLGTGDDDGDADDDGPDLDLGAVQERMARVGATLRDPDRTEFRVVLVPEEMAILESERLLSELDACDVPVGGAVVNRVLEDPSPDCERCQSRHRRHRDRIESARERLSQPLAVVPELKGEVHGFDAIGAVADHIEDTGADSADR</sequence>
<dbReference type="KEGG" id="nmo:Nmlp_1528"/>
<dbReference type="NCBIfam" id="TIGR00345">
    <property type="entry name" value="GET3_arsA_TRC40"/>
    <property type="match status" value="1"/>
</dbReference>
<dbReference type="STRING" id="268739.Nmlp_1528"/>
<gene>
    <name evidence="3" type="primary">arsA2</name>
    <name evidence="3" type="ordered locus">Nmlp_1528</name>
</gene>
<dbReference type="CDD" id="cd02035">
    <property type="entry name" value="ArsA"/>
    <property type="match status" value="1"/>
</dbReference>
<evidence type="ECO:0000259" key="2">
    <source>
        <dbReference type="Pfam" id="PF02374"/>
    </source>
</evidence>